<keyword evidence="3" id="KW-1185">Reference proteome</keyword>
<accession>A0AAV2I8M1</accession>
<evidence type="ECO:0000313" key="3">
    <source>
        <dbReference type="Proteomes" id="UP001497497"/>
    </source>
</evidence>
<protein>
    <submittedName>
        <fullName evidence="2">Uncharacterized protein</fullName>
    </submittedName>
</protein>
<feature type="compositionally biased region" description="Polar residues" evidence="1">
    <location>
        <begin position="37"/>
        <end position="46"/>
    </location>
</feature>
<dbReference type="PANTHER" id="PTHR21974:SF2">
    <property type="entry name" value="RE15880P"/>
    <property type="match status" value="1"/>
</dbReference>
<proteinExistence type="predicted"/>
<dbReference type="GO" id="GO:0005929">
    <property type="term" value="C:cilium"/>
    <property type="evidence" value="ECO:0007669"/>
    <property type="project" value="TreeGrafter"/>
</dbReference>
<dbReference type="PANTHER" id="PTHR21974">
    <property type="entry name" value="RE15880P"/>
    <property type="match status" value="1"/>
</dbReference>
<gene>
    <name evidence="2" type="ORF">GSLYS_00015519001</name>
</gene>
<comment type="caution">
    <text evidence="2">The sequence shown here is derived from an EMBL/GenBank/DDBJ whole genome shotgun (WGS) entry which is preliminary data.</text>
</comment>
<dbReference type="Proteomes" id="UP001497497">
    <property type="component" value="Unassembled WGS sequence"/>
</dbReference>
<sequence length="517" mass="59681">MGCTVGKEEFIMKKSDTTKHDSDSKQKKNHHKEEKSTQPVPMQGAQTVPPIQEKKHVDLSDGDIKKRLKRYLSIQKEIHEWEGKNLPKNLQAKKEESAHLLETLAESEKSYQAACDKVAKVKADVDKMKNPSVKAFFKDQKEFDEKMSKEQEELLEAVSEQEVAKKQLEGIQNQKKALDKEIHDKTGDLNKLMALYDEQDKILNDIFKGKYGSALENTLEEEVDQLLDRKERIGMAKYKWSNGKILLQHACNQLGYAVKRWQDLMQVPGNNMQVKYQLATETRNNLIAASQNITTAQRYLNNIKFPYCEPEEIDTLNRACSNIYIDMQSQDRHQHALQCYSVTHKRCGALLQWFDSVIDNTIEKDLAKAKAELSPKEHELRKERLRLIKERIGGDTSDIKIPEKGRGKLPLIKLNEFIYFISHVHCDGGGLNKTTKYITMPNAVIFQNKTIVSTGKTVTGKCIKIKYVCNIEQLKKQHEQEMAQIEKAQETNKARIEQGLQEKLRERRTKRSRLQEE</sequence>
<evidence type="ECO:0000256" key="1">
    <source>
        <dbReference type="SAM" id="MobiDB-lite"/>
    </source>
</evidence>
<reference evidence="2 3" key="1">
    <citation type="submission" date="2024-04" db="EMBL/GenBank/DDBJ databases">
        <authorList>
            <consortium name="Genoscope - CEA"/>
            <person name="William W."/>
        </authorList>
    </citation>
    <scope>NUCLEOTIDE SEQUENCE [LARGE SCALE GENOMIC DNA]</scope>
</reference>
<dbReference type="AlphaFoldDB" id="A0AAV2I8M1"/>
<name>A0AAV2I8M1_LYMST</name>
<feature type="compositionally biased region" description="Basic and acidic residues" evidence="1">
    <location>
        <begin position="487"/>
        <end position="505"/>
    </location>
</feature>
<feature type="compositionally biased region" description="Basic residues" evidence="1">
    <location>
        <begin position="506"/>
        <end position="517"/>
    </location>
</feature>
<feature type="region of interest" description="Disordered" evidence="1">
    <location>
        <begin position="486"/>
        <end position="517"/>
    </location>
</feature>
<dbReference type="EMBL" id="CAXITT010000459">
    <property type="protein sequence ID" value="CAL1541913.1"/>
    <property type="molecule type" value="Genomic_DNA"/>
</dbReference>
<organism evidence="2 3">
    <name type="scientific">Lymnaea stagnalis</name>
    <name type="common">Great pond snail</name>
    <name type="synonym">Helix stagnalis</name>
    <dbReference type="NCBI Taxonomy" id="6523"/>
    <lineage>
        <taxon>Eukaryota</taxon>
        <taxon>Metazoa</taxon>
        <taxon>Spiralia</taxon>
        <taxon>Lophotrochozoa</taxon>
        <taxon>Mollusca</taxon>
        <taxon>Gastropoda</taxon>
        <taxon>Heterobranchia</taxon>
        <taxon>Euthyneura</taxon>
        <taxon>Panpulmonata</taxon>
        <taxon>Hygrophila</taxon>
        <taxon>Lymnaeoidea</taxon>
        <taxon>Lymnaeidae</taxon>
        <taxon>Lymnaea</taxon>
    </lineage>
</organism>
<feature type="region of interest" description="Disordered" evidence="1">
    <location>
        <begin position="1"/>
        <end position="60"/>
    </location>
</feature>
<evidence type="ECO:0000313" key="2">
    <source>
        <dbReference type="EMBL" id="CAL1541913.1"/>
    </source>
</evidence>
<feature type="compositionally biased region" description="Basic and acidic residues" evidence="1">
    <location>
        <begin position="1"/>
        <end position="36"/>
    </location>
</feature>